<comment type="catalytic activity">
    <reaction evidence="9">
        <text>L-glutamine + H2O = L-glutamate + NH4(+)</text>
        <dbReference type="Rhea" id="RHEA:15889"/>
        <dbReference type="ChEBI" id="CHEBI:15377"/>
        <dbReference type="ChEBI" id="CHEBI:28938"/>
        <dbReference type="ChEBI" id="CHEBI:29985"/>
        <dbReference type="ChEBI" id="CHEBI:58359"/>
    </reaction>
</comment>
<dbReference type="NCBIfam" id="NF003792">
    <property type="entry name" value="PRK05380.1"/>
    <property type="match status" value="1"/>
</dbReference>
<keyword evidence="4 9" id="KW-0547">Nucleotide-binding</keyword>
<feature type="domain" description="CTP synthase N-terminal" evidence="11">
    <location>
        <begin position="11"/>
        <end position="272"/>
    </location>
</feature>
<keyword evidence="5 9" id="KW-0067">ATP-binding</keyword>
<dbReference type="SUPFAM" id="SSF52540">
    <property type="entry name" value="P-loop containing nucleoside triphosphate hydrolases"/>
    <property type="match status" value="1"/>
</dbReference>
<evidence type="ECO:0000313" key="12">
    <source>
        <dbReference type="EMBL" id="BDD89064.1"/>
    </source>
</evidence>
<feature type="binding site" evidence="9">
    <location>
        <position position="79"/>
    </location>
    <ligand>
        <name>ATP</name>
        <dbReference type="ChEBI" id="CHEBI:30616"/>
    </ligand>
</feature>
<organism evidence="12 13">
    <name type="scientific">Desulfofustis limnaeus</name>
    <dbReference type="NCBI Taxonomy" id="2740163"/>
    <lineage>
        <taxon>Bacteria</taxon>
        <taxon>Pseudomonadati</taxon>
        <taxon>Thermodesulfobacteriota</taxon>
        <taxon>Desulfobulbia</taxon>
        <taxon>Desulfobulbales</taxon>
        <taxon>Desulfocapsaceae</taxon>
        <taxon>Desulfofustis</taxon>
    </lineage>
</organism>
<comment type="miscellaneous">
    <text evidence="9">CTPSs have evolved a hybrid strategy for distinguishing between UTP and CTP. The overlapping regions of the product feedback inhibitory and substrate sites recognize a common feature in both compounds, the triphosphate moiety. To differentiate isosteric substrate and product pyrimidine rings, an additional pocket far from the expected kinase/ligase catalytic site, specifically recognizes the cytosine and ribose portions of the product inhibitor.</text>
</comment>
<feature type="active site" description="Nucleophile; for glutamine hydrolysis" evidence="9">
    <location>
        <position position="387"/>
    </location>
</feature>
<evidence type="ECO:0000256" key="3">
    <source>
        <dbReference type="ARBA" id="ARBA00022598"/>
    </source>
</evidence>
<dbReference type="HAMAP" id="MF_01227">
    <property type="entry name" value="PyrG"/>
    <property type="match status" value="1"/>
</dbReference>
<evidence type="ECO:0000256" key="2">
    <source>
        <dbReference type="ARBA" id="ARBA00007533"/>
    </source>
</evidence>
<dbReference type="InterPro" id="IPR033828">
    <property type="entry name" value="GATase1_CTP_Synthase"/>
</dbReference>
<evidence type="ECO:0000256" key="5">
    <source>
        <dbReference type="ARBA" id="ARBA00022840"/>
    </source>
</evidence>
<sequence length="555" mass="61649">MKNPGTTKRTKFIFITGGVLSSLGKGLAAASIGALLECRGLSVTFQKLDPYINVDPGTMNPFQHGEVYVTDDGAETDLDMGHYERYTNAVMAQKNNYTSGRIYYSVITKERRGEYLGGTVQVIPHITDEIKAAVLQLDGCADIAIIEIGGTVGDIEGLPFIEAIRQLRSDLGKEYSLFIHLTLVPYIKAAGEVKTKPTQHSVKELRADGIQPDILLCRTEVPLSAELKSKIGLFCNVPQDAVITAIDVDNIYEVPLLFHEEGLDGKILELLNVWTGAPNTKAWQDLVYNLKHPKHTVTIAVTGKYVDLTESYKSLHEALIHGGLANNAKVELLYMSAEELESGDPAHLLAGCDGILVPGGFGKRGAEGKIEAIRYARENKIPFFGICLGMQLAVVEFSRQVAGIAKAHSSELDPLTPDPVIYLCKEWFDYRTQKMQVRDEHSDFGGTLRLGAYPCVLKKDTFAMAAYQDDEISERHRHRYEFNNDYRQQLVDAGMIVSGTSPDNNLVEIVEIPDHPWFLGCQFHPEFKSKPMKPHPLFRDFIKAALAHRQKNRTS</sequence>
<feature type="binding site" evidence="9">
    <location>
        <begin position="154"/>
        <end position="156"/>
    </location>
    <ligand>
        <name>CTP</name>
        <dbReference type="ChEBI" id="CHEBI:37563"/>
        <note>allosteric inhibitor</note>
    </ligand>
</feature>
<feature type="domain" description="Glutamine amidotransferase" evidence="10">
    <location>
        <begin position="309"/>
        <end position="543"/>
    </location>
</feature>
<proteinExistence type="inferred from homology"/>
<keyword evidence="3 9" id="KW-0436">Ligase</keyword>
<comment type="catalytic activity">
    <reaction evidence="8 9">
        <text>UTP + L-glutamine + ATP + H2O = CTP + L-glutamate + ADP + phosphate + 2 H(+)</text>
        <dbReference type="Rhea" id="RHEA:26426"/>
        <dbReference type="ChEBI" id="CHEBI:15377"/>
        <dbReference type="ChEBI" id="CHEBI:15378"/>
        <dbReference type="ChEBI" id="CHEBI:29985"/>
        <dbReference type="ChEBI" id="CHEBI:30616"/>
        <dbReference type="ChEBI" id="CHEBI:37563"/>
        <dbReference type="ChEBI" id="CHEBI:43474"/>
        <dbReference type="ChEBI" id="CHEBI:46398"/>
        <dbReference type="ChEBI" id="CHEBI:58359"/>
        <dbReference type="ChEBI" id="CHEBI:456216"/>
        <dbReference type="EC" id="6.3.4.2"/>
    </reaction>
</comment>
<dbReference type="Pfam" id="PF00117">
    <property type="entry name" value="GATase"/>
    <property type="match status" value="1"/>
</dbReference>
<feature type="binding site" evidence="9">
    <location>
        <position position="21"/>
    </location>
    <ligand>
        <name>UTP</name>
        <dbReference type="ChEBI" id="CHEBI:46398"/>
    </ligand>
</feature>
<keyword evidence="6 9" id="KW-0315">Glutamine amidotransferase</keyword>
<feature type="binding site" evidence="9">
    <location>
        <begin position="22"/>
        <end position="27"/>
    </location>
    <ligand>
        <name>ATP</name>
        <dbReference type="ChEBI" id="CHEBI:30616"/>
    </ligand>
</feature>
<dbReference type="Gene3D" id="3.40.50.300">
    <property type="entry name" value="P-loop containing nucleotide triphosphate hydrolases"/>
    <property type="match status" value="1"/>
</dbReference>
<gene>
    <name evidence="9 12" type="primary">pyrG</name>
    <name evidence="12" type="ORF">DPPLL_34290</name>
</gene>
<feature type="region of interest" description="Amidoligase domain" evidence="9">
    <location>
        <begin position="1"/>
        <end position="273"/>
    </location>
</feature>
<evidence type="ECO:0000256" key="1">
    <source>
        <dbReference type="ARBA" id="ARBA00005171"/>
    </source>
</evidence>
<protein>
    <recommendedName>
        <fullName evidence="9">CTP synthase</fullName>
        <ecNumber evidence="9">6.3.4.2</ecNumber>
    </recommendedName>
    <alternativeName>
        <fullName evidence="9">Cytidine 5'-triphosphate synthase</fullName>
    </alternativeName>
    <alternativeName>
        <fullName evidence="9">Cytidine triphosphate synthetase</fullName>
        <shortName evidence="9">CTP synthetase</shortName>
        <shortName evidence="9">CTPS</shortName>
    </alternativeName>
    <alternativeName>
        <fullName evidence="9">UTP--ammonia ligase</fullName>
    </alternativeName>
</protein>
<dbReference type="PANTHER" id="PTHR11550:SF0">
    <property type="entry name" value="CTP SYNTHASE-RELATED"/>
    <property type="match status" value="1"/>
</dbReference>
<dbReference type="NCBIfam" id="TIGR00337">
    <property type="entry name" value="PyrG"/>
    <property type="match status" value="1"/>
</dbReference>
<dbReference type="PANTHER" id="PTHR11550">
    <property type="entry name" value="CTP SYNTHASE"/>
    <property type="match status" value="1"/>
</dbReference>
<dbReference type="EC" id="6.3.4.2" evidence="9"/>
<dbReference type="EMBL" id="AP025516">
    <property type="protein sequence ID" value="BDD89064.1"/>
    <property type="molecule type" value="Genomic_DNA"/>
</dbReference>
<dbReference type="InterPro" id="IPR017926">
    <property type="entry name" value="GATASE"/>
</dbReference>
<comment type="caution">
    <text evidence="9">Lacks conserved residue(s) required for the propagation of feature annotation.</text>
</comment>
<comment type="pathway">
    <text evidence="1 9">Pyrimidine metabolism; CTP biosynthesis via de novo pathway; CTP from UDP: step 2/2.</text>
</comment>
<evidence type="ECO:0000256" key="6">
    <source>
        <dbReference type="ARBA" id="ARBA00022962"/>
    </source>
</evidence>
<feature type="binding site" evidence="9">
    <location>
        <position position="230"/>
    </location>
    <ligand>
        <name>CTP</name>
        <dbReference type="ChEBI" id="CHEBI:37563"/>
        <note>allosteric inhibitor</note>
    </ligand>
</feature>
<evidence type="ECO:0000313" key="13">
    <source>
        <dbReference type="Proteomes" id="UP000830055"/>
    </source>
</evidence>
<dbReference type="Pfam" id="PF06418">
    <property type="entry name" value="CTP_synth_N"/>
    <property type="match status" value="1"/>
</dbReference>
<dbReference type="InterPro" id="IPR027417">
    <property type="entry name" value="P-loop_NTPase"/>
</dbReference>
<comment type="activity regulation">
    <text evidence="9">Allosterically activated by GTP, when glutamine is the substrate; GTP has no effect on the reaction when ammonia is the substrate. The allosteric effector GTP functions by stabilizing the protein conformation that binds the tetrahedral intermediate(s) formed during glutamine hydrolysis. Inhibited by the product CTP, via allosteric rather than competitive inhibition.</text>
</comment>
<dbReference type="Gene3D" id="3.40.50.880">
    <property type="match status" value="1"/>
</dbReference>
<feature type="binding site" evidence="9">
    <location>
        <position position="360"/>
    </location>
    <ligand>
        <name>L-glutamine</name>
        <dbReference type="ChEBI" id="CHEBI:58359"/>
    </ligand>
</feature>
<comment type="subunit">
    <text evidence="9">Homotetramer.</text>
</comment>
<comment type="function">
    <text evidence="9">Catalyzes the ATP-dependent amination of UTP to CTP with either L-glutamine or ammonia as the source of nitrogen. Regulates intracellular CTP levels through interactions with the four ribonucleotide triphosphates.</text>
</comment>
<name>A0ABM7WDL5_9BACT</name>
<evidence type="ECO:0000256" key="8">
    <source>
        <dbReference type="ARBA" id="ARBA00047781"/>
    </source>
</evidence>
<dbReference type="InterPro" id="IPR029062">
    <property type="entry name" value="Class_I_gatase-like"/>
</dbReference>
<reference evidence="12 13" key="1">
    <citation type="submission" date="2022-01" db="EMBL/GenBank/DDBJ databases">
        <title>Desulfofustis limnae sp. nov., a novel mesophilic sulfate-reducing bacterium isolated from marsh soil.</title>
        <authorList>
            <person name="Watanabe M."/>
            <person name="Takahashi A."/>
            <person name="Kojima H."/>
            <person name="Fukui M."/>
        </authorList>
    </citation>
    <scope>NUCLEOTIDE SEQUENCE [LARGE SCALE GENOMIC DNA]</scope>
    <source>
        <strain evidence="12 13">PPLL</strain>
    </source>
</reference>
<feature type="binding site" evidence="9">
    <location>
        <position position="21"/>
    </location>
    <ligand>
        <name>CTP</name>
        <dbReference type="ChEBI" id="CHEBI:37563"/>
        <note>allosteric inhibitor</note>
    </ligand>
</feature>
<keyword evidence="9" id="KW-0479">Metal-binding</keyword>
<comment type="similarity">
    <text evidence="2 9">Belongs to the CTP synthase family.</text>
</comment>
<feature type="active site" evidence="9">
    <location>
        <position position="524"/>
    </location>
</feature>
<feature type="binding site" evidence="9">
    <location>
        <position position="479"/>
    </location>
    <ligand>
        <name>L-glutamine</name>
        <dbReference type="ChEBI" id="CHEBI:58359"/>
    </ligand>
</feature>
<comment type="catalytic activity">
    <reaction evidence="9">
        <text>UTP + NH4(+) + ATP = CTP + ADP + phosphate + 2 H(+)</text>
        <dbReference type="Rhea" id="RHEA:16597"/>
        <dbReference type="ChEBI" id="CHEBI:15378"/>
        <dbReference type="ChEBI" id="CHEBI:28938"/>
        <dbReference type="ChEBI" id="CHEBI:30616"/>
        <dbReference type="ChEBI" id="CHEBI:37563"/>
        <dbReference type="ChEBI" id="CHEBI:43474"/>
        <dbReference type="ChEBI" id="CHEBI:46398"/>
        <dbReference type="ChEBI" id="CHEBI:456216"/>
    </reaction>
</comment>
<feature type="binding site" evidence="9">
    <location>
        <position position="230"/>
    </location>
    <ligand>
        <name>UTP</name>
        <dbReference type="ChEBI" id="CHEBI:46398"/>
    </ligand>
</feature>
<keyword evidence="9" id="KW-0460">Magnesium</keyword>
<keyword evidence="7 9" id="KW-0665">Pyrimidine biosynthesis</keyword>
<feature type="binding site" evidence="9">
    <location>
        <begin position="194"/>
        <end position="199"/>
    </location>
    <ligand>
        <name>CTP</name>
        <dbReference type="ChEBI" id="CHEBI:37563"/>
        <note>allosteric inhibitor</note>
    </ligand>
</feature>
<evidence type="ECO:0000259" key="11">
    <source>
        <dbReference type="Pfam" id="PF06418"/>
    </source>
</evidence>
<dbReference type="InterPro" id="IPR004468">
    <property type="entry name" value="CTP_synthase"/>
</dbReference>
<feature type="binding site" evidence="9">
    <location>
        <position position="411"/>
    </location>
    <ligand>
        <name>L-glutamine</name>
        <dbReference type="ChEBI" id="CHEBI:58359"/>
    </ligand>
</feature>
<feature type="binding site" evidence="9">
    <location>
        <position position="147"/>
    </location>
    <ligand>
        <name>Mg(2+)</name>
        <dbReference type="ChEBI" id="CHEBI:18420"/>
    </ligand>
</feature>
<evidence type="ECO:0000259" key="10">
    <source>
        <dbReference type="Pfam" id="PF00117"/>
    </source>
</evidence>
<dbReference type="CDD" id="cd01746">
    <property type="entry name" value="GATase1_CTP_Synthase"/>
    <property type="match status" value="1"/>
</dbReference>
<dbReference type="RefSeq" id="WP_284152390.1">
    <property type="nucleotide sequence ID" value="NZ_AP025516.1"/>
</dbReference>
<evidence type="ECO:0000256" key="9">
    <source>
        <dbReference type="HAMAP-Rule" id="MF_01227"/>
    </source>
</evidence>
<keyword evidence="13" id="KW-1185">Reference proteome</keyword>
<evidence type="ECO:0000256" key="7">
    <source>
        <dbReference type="ARBA" id="ARBA00022975"/>
    </source>
</evidence>
<feature type="active site" evidence="9">
    <location>
        <position position="526"/>
    </location>
</feature>
<accession>A0ABM7WDL5</accession>
<feature type="binding site" evidence="9">
    <location>
        <position position="79"/>
    </location>
    <ligand>
        <name>Mg(2+)</name>
        <dbReference type="ChEBI" id="CHEBI:18420"/>
    </ligand>
</feature>
<evidence type="ECO:0000256" key="4">
    <source>
        <dbReference type="ARBA" id="ARBA00022741"/>
    </source>
</evidence>
<feature type="binding site" evidence="9">
    <location>
        <position position="248"/>
    </location>
    <ligand>
        <name>ATP</name>
        <dbReference type="ChEBI" id="CHEBI:30616"/>
    </ligand>
</feature>
<dbReference type="SUPFAM" id="SSF52317">
    <property type="entry name" value="Class I glutamine amidotransferase-like"/>
    <property type="match status" value="1"/>
</dbReference>
<dbReference type="Proteomes" id="UP000830055">
    <property type="component" value="Chromosome"/>
</dbReference>
<feature type="binding site" evidence="9">
    <location>
        <begin position="388"/>
        <end position="391"/>
    </location>
    <ligand>
        <name>L-glutamine</name>
        <dbReference type="ChEBI" id="CHEBI:58359"/>
    </ligand>
</feature>
<dbReference type="CDD" id="cd03113">
    <property type="entry name" value="CTPS_N"/>
    <property type="match status" value="1"/>
</dbReference>
<feature type="binding site" evidence="9">
    <location>
        <begin position="194"/>
        <end position="199"/>
    </location>
    <ligand>
        <name>UTP</name>
        <dbReference type="ChEBI" id="CHEBI:46398"/>
    </ligand>
</feature>
<dbReference type="InterPro" id="IPR017456">
    <property type="entry name" value="CTP_synthase_N"/>
</dbReference>